<feature type="compositionally biased region" description="Low complexity" evidence="2">
    <location>
        <begin position="435"/>
        <end position="444"/>
    </location>
</feature>
<feature type="coiled-coil region" evidence="1">
    <location>
        <begin position="777"/>
        <end position="873"/>
    </location>
</feature>
<feature type="compositionally biased region" description="Polar residues" evidence="2">
    <location>
        <begin position="556"/>
        <end position="596"/>
    </location>
</feature>
<proteinExistence type="predicted"/>
<gene>
    <name evidence="3" type="ORF">MEPE_02209</name>
</gene>
<feature type="region of interest" description="Disordered" evidence="2">
    <location>
        <begin position="613"/>
        <end position="695"/>
    </location>
</feature>
<feature type="compositionally biased region" description="Polar residues" evidence="2">
    <location>
        <begin position="59"/>
        <end position="95"/>
    </location>
</feature>
<feature type="region of interest" description="Disordered" evidence="2">
    <location>
        <begin position="161"/>
        <end position="198"/>
    </location>
</feature>
<accession>A0AAJ4XK90</accession>
<feature type="compositionally biased region" description="Polar residues" evidence="2">
    <location>
        <begin position="275"/>
        <end position="289"/>
    </location>
</feature>
<evidence type="ECO:0000313" key="3">
    <source>
        <dbReference type="EMBL" id="SNX83502.1"/>
    </source>
</evidence>
<dbReference type="PANTHER" id="PTHR23159:SF31">
    <property type="entry name" value="CENTROSOME-ASSOCIATED PROTEIN CEP250 ISOFORM X1"/>
    <property type="match status" value="1"/>
</dbReference>
<evidence type="ECO:0000313" key="4">
    <source>
        <dbReference type="Proteomes" id="UP001294444"/>
    </source>
</evidence>
<feature type="region of interest" description="Disordered" evidence="2">
    <location>
        <begin position="356"/>
        <end position="596"/>
    </location>
</feature>
<comment type="caution">
    <text evidence="3">The sequence shown here is derived from an EMBL/GenBank/DDBJ whole genome shotgun (WGS) entry which is preliminary data.</text>
</comment>
<feature type="region of interest" description="Disordered" evidence="2">
    <location>
        <begin position="270"/>
        <end position="289"/>
    </location>
</feature>
<keyword evidence="4" id="KW-1185">Reference proteome</keyword>
<reference evidence="3" key="1">
    <citation type="submission" date="2023-10" db="EMBL/GenBank/DDBJ databases">
        <authorList>
            <person name="Guldener U."/>
        </authorList>
    </citation>
    <scope>NUCLEOTIDE SEQUENCE</scope>
    <source>
        <strain evidence="3">Mp4</strain>
    </source>
</reference>
<sequence>MNANSLEDQTGISDLSAASIDDVALYHHQPSIGISGQHQHPQEQQPFVLSSTLARINQATSMPSSPRTHHSASFTLTPGQSRITTVHNNTSSAAWTPSPPEVSASRSSIINHSAPRSSPSVQHGNESMGDGSSIATFDFTNASFSESFLRQAGAHMLAGLDEAHSSPSHSSSSSTRFRTSSSPTITVRPIRDPDPQTPFIGKSLRTRMAEAGMLDSPTSSDGSSPSRSPTARVLPESHSNFMHADMSQHVEQNEVGKAHSDSPQVERFTHKASSDHLQTSPFRQTSPWRNATCQDSMDAYSQSGWHGGLSMVPEKSYVEDVSQLHSSPAPLQDASHHSLIKSASPFDQSVSHIEEIRPPTESPPFSSIPSRLTSPVRAAPAASTLAPPSPAESNPILSSSRNPASDRESPQSPEIVDSLACTSPLRKSPQPVAPSPAATPQSPARKLNTPRSFARLHVVTPARSSPLSRVVNFSPSSNEDSSPWQKPASQKSPLDSPSPAIMDVGTLSKLELTERSTSARPEDVQDMPLPRAEPNEVITTAAQTSTTNDKDRQRSEPSQPSFPGTPKDSSTFSKPTEASSPSWSPATSETFATPASQRAPFVWSSASARLACVGTPKQEEAASPPAEFGTPQWTPSPFAVTSLSPETHRDLEKQPEIEPGSEAEEEEEEEEKELSSSVSSSAASEKKQSGEVSIAADTSINKDRSLVKRSESNLPVLSLASDPQHDSSPAAARFSRMQLARINSILSPSPTQISTIPEFGTVATALDSLTNMTETRITRLLAQLSASTTRIEELESLLESRDRDVEDVREALTQLSSEYEVLVEEAETKDRDLGDLVRQLQAQLDDQAKNKSVSQLEKDLDEEKRLREVERRDFEVRLQALMNPSSPVAQSSSVVGEGEKVKINGLDVERLVEMTKDQLRSTMEKDFAIRQAIEQREMQDRICQLEQQLASTPSTAVSAAQDTFTFPFGEGYDGEISELRKQVEQLTADLNRRFEEATDLREELTSLASEKDSALDRVTQLEQARMHPSHQSNNHSREEREEELEEELDKLRSDVVEKEQLVERLEETLNLTNSRLASVTAQHERFVMQHSKEVEASHHEIGALRSRIEELEIHLLSVERQLRTGTDSKSTVTKPIAFSPANCNTNPSTAIASTTRFDATAMDRMHKLEREVASLNLELVKMRKANDALQEDNVNFSIALSAKQLELGMIKRNARFALKNATTAVHAHVENVDASYKRISLPLTKGVTKQEGQKIAINHHHHQDQQNEEKKRPRFGLNTVFPTVPKGEFGTISTLKEKKKGNEENYENESILGTRINEVNTTRMHARQVLARRKEKKTIPLLF</sequence>
<feature type="compositionally biased region" description="Low complexity" evidence="2">
    <location>
        <begin position="215"/>
        <end position="230"/>
    </location>
</feature>
<dbReference type="Proteomes" id="UP001294444">
    <property type="component" value="Unassembled WGS sequence"/>
</dbReference>
<feature type="compositionally biased region" description="Basic and acidic residues" evidence="2">
    <location>
        <begin position="646"/>
        <end position="656"/>
    </location>
</feature>
<feature type="coiled-coil region" evidence="1">
    <location>
        <begin position="1165"/>
        <end position="1192"/>
    </location>
</feature>
<dbReference type="PANTHER" id="PTHR23159">
    <property type="entry name" value="CENTROSOMAL PROTEIN 2"/>
    <property type="match status" value="1"/>
</dbReference>
<feature type="compositionally biased region" description="Polar residues" evidence="2">
    <location>
        <begin position="104"/>
        <end position="125"/>
    </location>
</feature>
<feature type="region of interest" description="Disordered" evidence="2">
    <location>
        <begin position="1023"/>
        <end position="1048"/>
    </location>
</feature>
<feature type="compositionally biased region" description="Acidic residues" evidence="2">
    <location>
        <begin position="659"/>
        <end position="672"/>
    </location>
</feature>
<feature type="region of interest" description="Disordered" evidence="2">
    <location>
        <begin position="59"/>
        <end position="129"/>
    </location>
</feature>
<name>A0AAJ4XK90_9BASI</name>
<feature type="compositionally biased region" description="Polar residues" evidence="2">
    <location>
        <begin position="631"/>
        <end position="645"/>
    </location>
</feature>
<protein>
    <submittedName>
        <fullName evidence="3">Uncharacterized protein</fullName>
    </submittedName>
</protein>
<feature type="compositionally biased region" description="Polar residues" evidence="2">
    <location>
        <begin position="462"/>
        <end position="495"/>
    </location>
</feature>
<feature type="compositionally biased region" description="Polar residues" evidence="2">
    <location>
        <begin position="363"/>
        <end position="373"/>
    </location>
</feature>
<evidence type="ECO:0000256" key="1">
    <source>
        <dbReference type="SAM" id="Coils"/>
    </source>
</evidence>
<organism evidence="3 4">
    <name type="scientific">Melanopsichium pennsylvanicum</name>
    <dbReference type="NCBI Taxonomy" id="63383"/>
    <lineage>
        <taxon>Eukaryota</taxon>
        <taxon>Fungi</taxon>
        <taxon>Dikarya</taxon>
        <taxon>Basidiomycota</taxon>
        <taxon>Ustilaginomycotina</taxon>
        <taxon>Ustilaginomycetes</taxon>
        <taxon>Ustilaginales</taxon>
        <taxon>Ustilaginaceae</taxon>
        <taxon>Melanopsichium</taxon>
    </lineage>
</organism>
<feature type="region of interest" description="Disordered" evidence="2">
    <location>
        <begin position="213"/>
        <end position="233"/>
    </location>
</feature>
<dbReference type="EMBL" id="OAPG01000004">
    <property type="protein sequence ID" value="SNX83502.1"/>
    <property type="molecule type" value="Genomic_DNA"/>
</dbReference>
<feature type="compositionally biased region" description="Low complexity" evidence="2">
    <location>
        <begin position="165"/>
        <end position="183"/>
    </location>
</feature>
<evidence type="ECO:0000256" key="2">
    <source>
        <dbReference type="SAM" id="MobiDB-lite"/>
    </source>
</evidence>
<keyword evidence="1" id="KW-0175">Coiled coil</keyword>
<feature type="compositionally biased region" description="Polar residues" evidence="2">
    <location>
        <begin position="537"/>
        <end position="547"/>
    </location>
</feature>